<dbReference type="PROSITE" id="PS50404">
    <property type="entry name" value="GST_NTER"/>
    <property type="match status" value="1"/>
</dbReference>
<comment type="caution">
    <text evidence="3">The sequence shown here is derived from an EMBL/GenBank/DDBJ whole genome shotgun (WGS) entry which is preliminary data.</text>
</comment>
<gene>
    <name evidence="3" type="ORF">HCJ96_12935</name>
</gene>
<dbReference type="PANTHER" id="PTHR44051:SF8">
    <property type="entry name" value="GLUTATHIONE S-TRANSFERASE GSTA"/>
    <property type="match status" value="1"/>
</dbReference>
<proteinExistence type="predicted"/>
<reference evidence="3 4" key="1">
    <citation type="submission" date="2020-03" db="EMBL/GenBank/DDBJ databases">
        <title>Alteromonas ponticola sp. nov., isolated from seawater.</title>
        <authorList>
            <person name="Yoon J.-H."/>
            <person name="Kim Y.-O."/>
        </authorList>
    </citation>
    <scope>NUCLEOTIDE SEQUENCE [LARGE SCALE GENOMIC DNA]</scope>
    <source>
        <strain evidence="3 4">MYP5</strain>
    </source>
</reference>
<evidence type="ECO:0000313" key="4">
    <source>
        <dbReference type="Proteomes" id="UP000709336"/>
    </source>
</evidence>
<accession>A0ABX1R621</accession>
<dbReference type="InterPro" id="IPR004045">
    <property type="entry name" value="Glutathione_S-Trfase_N"/>
</dbReference>
<dbReference type="PROSITE" id="PS50405">
    <property type="entry name" value="GST_CTER"/>
    <property type="match status" value="1"/>
</dbReference>
<organism evidence="3 4">
    <name type="scientific">Alteromonas ponticola</name>
    <dbReference type="NCBI Taxonomy" id="2720613"/>
    <lineage>
        <taxon>Bacteria</taxon>
        <taxon>Pseudomonadati</taxon>
        <taxon>Pseudomonadota</taxon>
        <taxon>Gammaproteobacteria</taxon>
        <taxon>Alteromonadales</taxon>
        <taxon>Alteromonadaceae</taxon>
        <taxon>Alteromonas/Salinimonas group</taxon>
        <taxon>Alteromonas</taxon>
    </lineage>
</organism>
<sequence>MKLYQTHKAPNPRRVRIFMAEKSINAELIELDLQKGENLSKEMRAKNPLGKVPILELDDGTCISECAAIYTYLESQYPQPPLLGTTAIETAQIVMWERQVELALMLQIGMCFQHTTGYFKDRMTPVPEYGKVAGESALKYMKLLDRRLAESTFIAGNRFSAADITALCAIDFGRVVNIRMTDDHPNLKRWHQEVSSRDSAKA</sequence>
<dbReference type="Pfam" id="PF00043">
    <property type="entry name" value="GST_C"/>
    <property type="match status" value="1"/>
</dbReference>
<dbReference type="Gene3D" id="1.20.1050.10">
    <property type="match status" value="1"/>
</dbReference>
<dbReference type="InterPro" id="IPR036282">
    <property type="entry name" value="Glutathione-S-Trfase_C_sf"/>
</dbReference>
<dbReference type="Gene3D" id="3.40.30.10">
    <property type="entry name" value="Glutaredoxin"/>
    <property type="match status" value="1"/>
</dbReference>
<dbReference type="EMBL" id="JAATNW010000006">
    <property type="protein sequence ID" value="NMH60936.1"/>
    <property type="molecule type" value="Genomic_DNA"/>
</dbReference>
<evidence type="ECO:0000313" key="3">
    <source>
        <dbReference type="EMBL" id="NMH60936.1"/>
    </source>
</evidence>
<feature type="domain" description="GST C-terminal" evidence="2">
    <location>
        <begin position="86"/>
        <end position="202"/>
    </location>
</feature>
<evidence type="ECO:0000259" key="2">
    <source>
        <dbReference type="PROSITE" id="PS50405"/>
    </source>
</evidence>
<protein>
    <submittedName>
        <fullName evidence="3">Glutathione S-transferase family protein</fullName>
    </submittedName>
</protein>
<name>A0ABX1R621_9ALTE</name>
<dbReference type="InterPro" id="IPR036249">
    <property type="entry name" value="Thioredoxin-like_sf"/>
</dbReference>
<dbReference type="SFLD" id="SFLDG00358">
    <property type="entry name" value="Main_(cytGST)"/>
    <property type="match status" value="1"/>
</dbReference>
<dbReference type="PANTHER" id="PTHR44051">
    <property type="entry name" value="GLUTATHIONE S-TRANSFERASE-RELATED"/>
    <property type="match status" value="1"/>
</dbReference>
<feature type="domain" description="GST N-terminal" evidence="1">
    <location>
        <begin position="1"/>
        <end position="81"/>
    </location>
</feature>
<dbReference type="SUPFAM" id="SSF47616">
    <property type="entry name" value="GST C-terminal domain-like"/>
    <property type="match status" value="1"/>
</dbReference>
<dbReference type="RefSeq" id="WP_169211477.1">
    <property type="nucleotide sequence ID" value="NZ_JAATNW010000006.1"/>
</dbReference>
<dbReference type="InterPro" id="IPR010987">
    <property type="entry name" value="Glutathione-S-Trfase_C-like"/>
</dbReference>
<dbReference type="Pfam" id="PF13417">
    <property type="entry name" value="GST_N_3"/>
    <property type="match status" value="1"/>
</dbReference>
<dbReference type="SFLD" id="SFLDS00019">
    <property type="entry name" value="Glutathione_Transferase_(cytos"/>
    <property type="match status" value="1"/>
</dbReference>
<dbReference type="SUPFAM" id="SSF52833">
    <property type="entry name" value="Thioredoxin-like"/>
    <property type="match status" value="1"/>
</dbReference>
<evidence type="ECO:0000259" key="1">
    <source>
        <dbReference type="PROSITE" id="PS50404"/>
    </source>
</evidence>
<dbReference type="InterPro" id="IPR004046">
    <property type="entry name" value="GST_C"/>
</dbReference>
<dbReference type="CDD" id="cd03051">
    <property type="entry name" value="GST_N_GTT2_like"/>
    <property type="match status" value="1"/>
</dbReference>
<keyword evidence="4" id="KW-1185">Reference proteome</keyword>
<dbReference type="Proteomes" id="UP000709336">
    <property type="component" value="Unassembled WGS sequence"/>
</dbReference>
<dbReference type="InterPro" id="IPR040079">
    <property type="entry name" value="Glutathione_S-Trfase"/>
</dbReference>
<dbReference type="InterPro" id="IPR034345">
    <property type="entry name" value="Gtt2-like_N"/>
</dbReference>